<gene>
    <name evidence="1" type="ORF">EUGRSUZ_E01831</name>
</gene>
<dbReference type="Gramene" id="KCW73361">
    <property type="protein sequence ID" value="KCW73361"/>
    <property type="gene ID" value="EUGRSUZ_E01831"/>
</dbReference>
<organism evidence="1">
    <name type="scientific">Eucalyptus grandis</name>
    <name type="common">Flooded gum</name>
    <dbReference type="NCBI Taxonomy" id="71139"/>
    <lineage>
        <taxon>Eukaryota</taxon>
        <taxon>Viridiplantae</taxon>
        <taxon>Streptophyta</taxon>
        <taxon>Embryophyta</taxon>
        <taxon>Tracheophyta</taxon>
        <taxon>Spermatophyta</taxon>
        <taxon>Magnoliopsida</taxon>
        <taxon>eudicotyledons</taxon>
        <taxon>Gunneridae</taxon>
        <taxon>Pentapetalae</taxon>
        <taxon>rosids</taxon>
        <taxon>malvids</taxon>
        <taxon>Myrtales</taxon>
        <taxon>Myrtaceae</taxon>
        <taxon>Myrtoideae</taxon>
        <taxon>Eucalypteae</taxon>
        <taxon>Eucalyptus</taxon>
    </lineage>
</organism>
<name>A0A059C5A4_EUCGR</name>
<dbReference type="EMBL" id="KK198757">
    <property type="protein sequence ID" value="KCW73361.1"/>
    <property type="molecule type" value="Genomic_DNA"/>
</dbReference>
<protein>
    <submittedName>
        <fullName evidence="1">Uncharacterized protein</fullName>
    </submittedName>
</protein>
<accession>A0A059C5A4</accession>
<dbReference type="AlphaFoldDB" id="A0A059C5A4"/>
<proteinExistence type="predicted"/>
<evidence type="ECO:0000313" key="1">
    <source>
        <dbReference type="EMBL" id="KCW73361.1"/>
    </source>
</evidence>
<reference evidence="1" key="1">
    <citation type="submission" date="2013-07" db="EMBL/GenBank/DDBJ databases">
        <title>The genome of Eucalyptus grandis.</title>
        <authorList>
            <person name="Schmutz J."/>
            <person name="Hayes R."/>
            <person name="Myburg A."/>
            <person name="Tuskan G."/>
            <person name="Grattapaglia D."/>
            <person name="Rokhsar D.S."/>
        </authorList>
    </citation>
    <scope>NUCLEOTIDE SEQUENCE</scope>
    <source>
        <tissue evidence="1">Leaf extractions</tissue>
    </source>
</reference>
<dbReference type="InParanoid" id="A0A059C5A4"/>
<sequence>MRSSGVWIGLLGAASSERTGSGASVAARSKGSVRCGSSTRLGTGEREASSWVRAFCRRGPRICRRRDSSGWISAQLRL</sequence>